<evidence type="ECO:0000256" key="1">
    <source>
        <dbReference type="SAM" id="MobiDB-lite"/>
    </source>
</evidence>
<feature type="chain" id="PRO_5032981697" evidence="2">
    <location>
        <begin position="27"/>
        <end position="214"/>
    </location>
</feature>
<dbReference type="OrthoDB" id="430074at2759"/>
<dbReference type="AlphaFoldDB" id="A0A812ZSB1"/>
<keyword evidence="2" id="KW-0732">Signal</keyword>
<dbReference type="Proteomes" id="UP000601435">
    <property type="component" value="Unassembled WGS sequence"/>
</dbReference>
<feature type="region of interest" description="Disordered" evidence="1">
    <location>
        <begin position="110"/>
        <end position="132"/>
    </location>
</feature>
<evidence type="ECO:0000256" key="2">
    <source>
        <dbReference type="SAM" id="SignalP"/>
    </source>
</evidence>
<gene>
    <name evidence="3" type="ORF">SNEC2469_LOCUS25395</name>
</gene>
<protein>
    <submittedName>
        <fullName evidence="3">Uncharacterized protein</fullName>
    </submittedName>
</protein>
<keyword evidence="4" id="KW-1185">Reference proteome</keyword>
<sequence length="214" mass="23888">MSSNLAVVLDGRIAAVLALGTLPVAGEQPLSQLWANKAPTAQELGRRASHELKALLQSKGLHCDSCEKVQLVQRVLESWDEEVLEASSPDGKLRLTKDIFIKNLKMSHKRQLKRKPEDGGHELADDDDDVDGADVHVPDIDKVWREFSTKLSKGDVQTDDQGQIVYEVNSPTPAPSMWDKWKMYGLMAMNISMLLCTQFLKRYKGSDATEEENV</sequence>
<evidence type="ECO:0000313" key="4">
    <source>
        <dbReference type="Proteomes" id="UP000601435"/>
    </source>
</evidence>
<evidence type="ECO:0000313" key="3">
    <source>
        <dbReference type="EMBL" id="CAE7839627.1"/>
    </source>
</evidence>
<comment type="caution">
    <text evidence="3">The sequence shown here is derived from an EMBL/GenBank/DDBJ whole genome shotgun (WGS) entry which is preliminary data.</text>
</comment>
<accession>A0A812ZSB1</accession>
<reference evidence="3" key="1">
    <citation type="submission" date="2021-02" db="EMBL/GenBank/DDBJ databases">
        <authorList>
            <person name="Dougan E. K."/>
            <person name="Rhodes N."/>
            <person name="Thang M."/>
            <person name="Chan C."/>
        </authorList>
    </citation>
    <scope>NUCLEOTIDE SEQUENCE</scope>
</reference>
<feature type="signal peptide" evidence="2">
    <location>
        <begin position="1"/>
        <end position="26"/>
    </location>
</feature>
<name>A0A812ZSB1_9DINO</name>
<feature type="compositionally biased region" description="Basic and acidic residues" evidence="1">
    <location>
        <begin position="114"/>
        <end position="123"/>
    </location>
</feature>
<proteinExistence type="predicted"/>
<organism evidence="3 4">
    <name type="scientific">Symbiodinium necroappetens</name>
    <dbReference type="NCBI Taxonomy" id="1628268"/>
    <lineage>
        <taxon>Eukaryota</taxon>
        <taxon>Sar</taxon>
        <taxon>Alveolata</taxon>
        <taxon>Dinophyceae</taxon>
        <taxon>Suessiales</taxon>
        <taxon>Symbiodiniaceae</taxon>
        <taxon>Symbiodinium</taxon>
    </lineage>
</organism>
<dbReference type="EMBL" id="CAJNJA010050030">
    <property type="protein sequence ID" value="CAE7839627.1"/>
    <property type="molecule type" value="Genomic_DNA"/>
</dbReference>